<keyword evidence="1" id="KW-0812">Transmembrane</keyword>
<accession>A0ABX6YHZ4</accession>
<dbReference type="Proteomes" id="UP000662814">
    <property type="component" value="Chromosome"/>
</dbReference>
<feature type="transmembrane region" description="Helical" evidence="1">
    <location>
        <begin position="44"/>
        <end position="69"/>
    </location>
</feature>
<sequence>MSLPESTTLLSLFSPDAQTAEWMSAARTPETRARIQRWSRVERAGIATTLVGVALLLLASFASVAVAIWSSASGRDPAGTLWWIWGTAVGVACIGALTWGISSSRRQSVCFADGYETVGTVDRAIKHLGSGDDLTWWDLRITAAVTENSVLRRRLHLEGEHHDRRVSGSVRFRHNTFDPDAVDDIHLVEWDGA</sequence>
<feature type="transmembrane region" description="Helical" evidence="1">
    <location>
        <begin position="81"/>
        <end position="101"/>
    </location>
</feature>
<name>A0ABX6YHZ4_9MICO</name>
<evidence type="ECO:0000256" key="1">
    <source>
        <dbReference type="SAM" id="Phobius"/>
    </source>
</evidence>
<evidence type="ECO:0000313" key="2">
    <source>
        <dbReference type="EMBL" id="QPZ37980.1"/>
    </source>
</evidence>
<keyword evidence="3" id="KW-1185">Reference proteome</keyword>
<keyword evidence="1" id="KW-0472">Membrane</keyword>
<dbReference type="EMBL" id="CP061169">
    <property type="protein sequence ID" value="QPZ37980.1"/>
    <property type="molecule type" value="Genomic_DNA"/>
</dbReference>
<gene>
    <name evidence="2" type="ORF">HCR76_14405</name>
</gene>
<protein>
    <submittedName>
        <fullName evidence="2">Uncharacterized protein</fullName>
    </submittedName>
</protein>
<keyword evidence="1" id="KW-1133">Transmembrane helix</keyword>
<reference evidence="2 3" key="1">
    <citation type="submission" date="2020-12" db="EMBL/GenBank/DDBJ databases">
        <title>Microbacterium sp. HY060.</title>
        <authorList>
            <person name="Zhou J."/>
        </authorList>
    </citation>
    <scope>NUCLEOTIDE SEQUENCE [LARGE SCALE GENOMIC DNA]</scope>
    <source>
        <strain evidence="2 3">HY60</strain>
    </source>
</reference>
<evidence type="ECO:0000313" key="3">
    <source>
        <dbReference type="Proteomes" id="UP000662814"/>
    </source>
</evidence>
<organism evidence="2 3">
    <name type="scientific">Paramicrobacterium chengjingii</name>
    <dbReference type="NCBI Taxonomy" id="2769067"/>
    <lineage>
        <taxon>Bacteria</taxon>
        <taxon>Bacillati</taxon>
        <taxon>Actinomycetota</taxon>
        <taxon>Actinomycetes</taxon>
        <taxon>Micrococcales</taxon>
        <taxon>Microbacteriaceae</taxon>
        <taxon>Paramicrobacterium</taxon>
    </lineage>
</organism>
<dbReference type="RefSeq" id="WP_166987804.1">
    <property type="nucleotide sequence ID" value="NZ_CP061169.1"/>
</dbReference>
<proteinExistence type="predicted"/>